<dbReference type="Pfam" id="PF19867">
    <property type="entry name" value="DUF6340"/>
    <property type="match status" value="1"/>
</dbReference>
<dbReference type="PROSITE" id="PS51257">
    <property type="entry name" value="PROKAR_LIPOPROTEIN"/>
    <property type="match status" value="1"/>
</dbReference>
<evidence type="ECO:0000313" key="2">
    <source>
        <dbReference type="Proteomes" id="UP000249248"/>
    </source>
</evidence>
<dbReference type="Proteomes" id="UP000249248">
    <property type="component" value="Unassembled WGS sequence"/>
</dbReference>
<name>A0A2W1MXU6_9FLAO</name>
<dbReference type="InterPro" id="IPR045921">
    <property type="entry name" value="DUF6340"/>
</dbReference>
<gene>
    <name evidence="1" type="ORF">DNU06_15240</name>
</gene>
<dbReference type="EMBL" id="QKSB01000013">
    <property type="protein sequence ID" value="PZE16000.1"/>
    <property type="molecule type" value="Genomic_DNA"/>
</dbReference>
<organism evidence="1 2">
    <name type="scientific">Putridiphycobacter roseus</name>
    <dbReference type="NCBI Taxonomy" id="2219161"/>
    <lineage>
        <taxon>Bacteria</taxon>
        <taxon>Pseudomonadati</taxon>
        <taxon>Bacteroidota</taxon>
        <taxon>Flavobacteriia</taxon>
        <taxon>Flavobacteriales</taxon>
        <taxon>Crocinitomicaceae</taxon>
        <taxon>Putridiphycobacter</taxon>
    </lineage>
</organism>
<evidence type="ECO:0008006" key="3">
    <source>
        <dbReference type="Google" id="ProtNLM"/>
    </source>
</evidence>
<proteinExistence type="predicted"/>
<sequence length="351" mass="39476">MSKIGQLKIQFMKKEYILLWSFIVLGLASCKQQVYLTITQPAAVYLAPELQSAAVVNRSFTTGNSKVIDILEKGLTLEGDIDKKGAQQIITSFFDQLSLNPQMKIIKILDSLSVVNGPVANFPNPLNWDEVADLTSGNNAQLLFSLELYDTDTQLKYGTQKVNKATPLGNIPFVQHTATVTTFIKTGWRIYDVETKQIIDEFILTNDFVSSGSGITPIMALAAIANREPGVINLSSRMGEYYASRLLDQQVSVYRTFYKKGSDALKMANRKAEVKDWKGAGEIWRKEMTASTKSKTKGRATYNMAIYEEIYGNLDQALLYAQEAYTTYNIKMGKEYARIIQQRINNNQYLK</sequence>
<comment type="caution">
    <text evidence="1">The sequence shown here is derived from an EMBL/GenBank/DDBJ whole genome shotgun (WGS) entry which is preliminary data.</text>
</comment>
<evidence type="ECO:0000313" key="1">
    <source>
        <dbReference type="EMBL" id="PZE16000.1"/>
    </source>
</evidence>
<dbReference type="AlphaFoldDB" id="A0A2W1MXU6"/>
<reference evidence="1 2" key="1">
    <citation type="submission" date="2018-06" db="EMBL/GenBank/DDBJ databases">
        <title>The draft genome sequence of Crocinitomix sp. SM1701.</title>
        <authorList>
            <person name="Zhang X."/>
        </authorList>
    </citation>
    <scope>NUCLEOTIDE SEQUENCE [LARGE SCALE GENOMIC DNA]</scope>
    <source>
        <strain evidence="1 2">SM1701</strain>
    </source>
</reference>
<accession>A0A2W1MXU6</accession>
<keyword evidence="2" id="KW-1185">Reference proteome</keyword>
<protein>
    <recommendedName>
        <fullName evidence="3">Tetratricopeptide repeat protein</fullName>
    </recommendedName>
</protein>